<evidence type="ECO:0000313" key="3">
    <source>
        <dbReference type="Proteomes" id="UP000640583"/>
    </source>
</evidence>
<keyword evidence="1" id="KW-1133">Transmembrane helix</keyword>
<proteinExistence type="predicted"/>
<keyword evidence="1" id="KW-0812">Transmembrane</keyword>
<reference evidence="2" key="1">
    <citation type="submission" date="2020-10" db="EMBL/GenBank/DDBJ databases">
        <title>Paenihalocynthiibacter styelae gen. nov., sp. nov., isolated from stalked sea squirt Styela clava.</title>
        <authorList>
            <person name="Kim Y.-O."/>
            <person name="Yoon J.-H."/>
        </authorList>
    </citation>
    <scope>NUCLEOTIDE SEQUENCE</scope>
    <source>
        <strain evidence="2">MYP1-1</strain>
    </source>
</reference>
<dbReference type="RefSeq" id="WP_107495189.1">
    <property type="nucleotide sequence ID" value="NZ_JADCKQ010000002.1"/>
</dbReference>
<dbReference type="Pfam" id="PF11003">
    <property type="entry name" value="DUF2842"/>
    <property type="match status" value="1"/>
</dbReference>
<comment type="caution">
    <text evidence="2">The sequence shown here is derived from an EMBL/GenBank/DDBJ whole genome shotgun (WGS) entry which is preliminary data.</text>
</comment>
<protein>
    <submittedName>
        <fullName evidence="2">DUF2842 domain-containing protein</fullName>
    </submittedName>
</protein>
<dbReference type="EMBL" id="JADCKQ010000002">
    <property type="protein sequence ID" value="MBI1492452.1"/>
    <property type="molecule type" value="Genomic_DNA"/>
</dbReference>
<dbReference type="Proteomes" id="UP000640583">
    <property type="component" value="Unassembled WGS sequence"/>
</dbReference>
<sequence>MSLSYKARRRLALFLLLVWLPLYVVAAVTIMGMIDRLPLLLELAVYILLGVLWAVPFKPVFMGVGKADPDAEEQPSETAE</sequence>
<name>A0A8J7LP78_9RHOB</name>
<accession>A0A8J7LP78</accession>
<keyword evidence="1" id="KW-0472">Membrane</keyword>
<keyword evidence="3" id="KW-1185">Reference proteome</keyword>
<gene>
    <name evidence="2" type="ORF">H1D41_02245</name>
</gene>
<evidence type="ECO:0000256" key="1">
    <source>
        <dbReference type="SAM" id="Phobius"/>
    </source>
</evidence>
<dbReference type="AlphaFoldDB" id="A0A8J7LP78"/>
<organism evidence="2 3">
    <name type="scientific">Halocynthiibacter styelae</name>
    <dbReference type="NCBI Taxonomy" id="2761955"/>
    <lineage>
        <taxon>Bacteria</taxon>
        <taxon>Pseudomonadati</taxon>
        <taxon>Pseudomonadota</taxon>
        <taxon>Alphaproteobacteria</taxon>
        <taxon>Rhodobacterales</taxon>
        <taxon>Paracoccaceae</taxon>
        <taxon>Halocynthiibacter</taxon>
    </lineage>
</organism>
<dbReference type="InterPro" id="IPR021265">
    <property type="entry name" value="DUF2842"/>
</dbReference>
<evidence type="ECO:0000313" key="2">
    <source>
        <dbReference type="EMBL" id="MBI1492452.1"/>
    </source>
</evidence>
<feature type="transmembrane region" description="Helical" evidence="1">
    <location>
        <begin position="37"/>
        <end position="57"/>
    </location>
</feature>